<dbReference type="InterPro" id="IPR052534">
    <property type="entry name" value="Extracell_DNA_Util/SecSys_Comp"/>
</dbReference>
<accession>A0ABT7BVG9</accession>
<dbReference type="RefSeq" id="WP_283757844.1">
    <property type="nucleotide sequence ID" value="NZ_JAQOSQ010000006.1"/>
</dbReference>
<reference evidence="2 3" key="1">
    <citation type="submission" date="2023-01" db="EMBL/GenBank/DDBJ databases">
        <title>Novel diversity within Roseofilum (Cyanobacteria; Desertifilaceae) from marine benthic mats with descriptions of four novel species.</title>
        <authorList>
            <person name="Wang Y."/>
            <person name="Berthold D.E."/>
            <person name="Hu J."/>
            <person name="Lefler F.W."/>
            <person name="Laughinghouse H.D. IV."/>
        </authorList>
    </citation>
    <scope>NUCLEOTIDE SEQUENCE [LARGE SCALE GENOMIC DNA]</scope>
    <source>
        <strain evidence="2 3">BLCC-M143</strain>
    </source>
</reference>
<comment type="caution">
    <text evidence="2">The sequence shown here is derived from an EMBL/GenBank/DDBJ whole genome shotgun (WGS) entry which is preliminary data.</text>
</comment>
<evidence type="ECO:0000313" key="3">
    <source>
        <dbReference type="Proteomes" id="UP001232992"/>
    </source>
</evidence>
<dbReference type="InterPro" id="IPR007813">
    <property type="entry name" value="PilN"/>
</dbReference>
<keyword evidence="1" id="KW-0812">Transmembrane</keyword>
<evidence type="ECO:0000313" key="2">
    <source>
        <dbReference type="EMBL" id="MDJ1183189.1"/>
    </source>
</evidence>
<protein>
    <submittedName>
        <fullName evidence="2">PilN domain-containing protein</fullName>
    </submittedName>
</protein>
<feature type="transmembrane region" description="Helical" evidence="1">
    <location>
        <begin position="38"/>
        <end position="62"/>
    </location>
</feature>
<dbReference type="PANTHER" id="PTHR40278:SF1">
    <property type="entry name" value="DNA UTILIZATION PROTEIN HOFN"/>
    <property type="match status" value="1"/>
</dbReference>
<gene>
    <name evidence="2" type="ORF">PMH09_08270</name>
</gene>
<keyword evidence="1" id="KW-1133">Transmembrane helix</keyword>
<dbReference type="EMBL" id="JAQOSQ010000006">
    <property type="protein sequence ID" value="MDJ1183189.1"/>
    <property type="molecule type" value="Genomic_DNA"/>
</dbReference>
<dbReference type="PANTHER" id="PTHR40278">
    <property type="entry name" value="DNA UTILIZATION PROTEIN HOFN"/>
    <property type="match status" value="1"/>
</dbReference>
<keyword evidence="3" id="KW-1185">Reference proteome</keyword>
<dbReference type="Proteomes" id="UP001232992">
    <property type="component" value="Unassembled WGS sequence"/>
</dbReference>
<proteinExistence type="predicted"/>
<name>A0ABT7BVG9_9CYAN</name>
<keyword evidence="1" id="KW-0472">Membrane</keyword>
<sequence>MYGLDINFLKDRPGYLDTPASKTKDAGGGGGSASPQSFIPIVAGVVVAALAIGGALGTKFLYFDRENAQLQAQVDGVNADIEQQAAQTAEIDGIKAQTEAIRTQTLALATVFNQIKPWSALLQEIKDRTPTGVQMNSIQQVEVELPPDPNAAADAPPPGPVPGIEIRGLANTYDDVNDFVLLLQNSDFLGGENTQLASARITNSPVQVEVPEGSDIQVTLPDVVSFEISTPLSDKGATELMTQLESKGAIGLTSRIETLRQKGILE</sequence>
<evidence type="ECO:0000256" key="1">
    <source>
        <dbReference type="SAM" id="Phobius"/>
    </source>
</evidence>
<organism evidence="2 3">
    <name type="scientific">Roseofilum casamattae BLCC-M143</name>
    <dbReference type="NCBI Taxonomy" id="3022442"/>
    <lineage>
        <taxon>Bacteria</taxon>
        <taxon>Bacillati</taxon>
        <taxon>Cyanobacteriota</taxon>
        <taxon>Cyanophyceae</taxon>
        <taxon>Desertifilales</taxon>
        <taxon>Desertifilaceae</taxon>
        <taxon>Roseofilum</taxon>
        <taxon>Roseofilum casamattae</taxon>
    </lineage>
</organism>
<dbReference type="Pfam" id="PF05137">
    <property type="entry name" value="PilN"/>
    <property type="match status" value="1"/>
</dbReference>